<dbReference type="HOGENOM" id="CLU_004471_6_3_1"/>
<dbReference type="CDD" id="cd19481">
    <property type="entry name" value="RecA-like_protease"/>
    <property type="match status" value="1"/>
</dbReference>
<dbReference type="STRING" id="2903.R1D7M8"/>
<feature type="region of interest" description="Disordered" evidence="1">
    <location>
        <begin position="97"/>
        <end position="138"/>
    </location>
</feature>
<dbReference type="InterPro" id="IPR003959">
    <property type="entry name" value="ATPase_AAA_core"/>
</dbReference>
<dbReference type="InterPro" id="IPR003593">
    <property type="entry name" value="AAA+_ATPase"/>
</dbReference>
<reference evidence="3" key="2">
    <citation type="submission" date="2024-10" db="UniProtKB">
        <authorList>
            <consortium name="EnsemblProtists"/>
        </authorList>
    </citation>
    <scope>IDENTIFICATION</scope>
</reference>
<dbReference type="InterPro" id="IPR027417">
    <property type="entry name" value="P-loop_NTPase"/>
</dbReference>
<dbReference type="AlphaFoldDB" id="A0A0D3K6M3"/>
<dbReference type="GO" id="GO:0016887">
    <property type="term" value="F:ATP hydrolysis activity"/>
    <property type="evidence" value="ECO:0007669"/>
    <property type="project" value="InterPro"/>
</dbReference>
<dbReference type="Pfam" id="PF22942">
    <property type="entry name" value="DUF7025"/>
    <property type="match status" value="1"/>
</dbReference>
<name>A0A0D3K6M3_EMIH1</name>
<dbReference type="OMA" id="LHRNAMV"/>
<dbReference type="SMART" id="SM00382">
    <property type="entry name" value="AAA"/>
    <property type="match status" value="1"/>
</dbReference>
<dbReference type="EnsemblProtists" id="EOD31408">
    <property type="protein sequence ID" value="EOD31408"/>
    <property type="gene ID" value="EMIHUDRAFT_442264"/>
</dbReference>
<sequence length="694" mass="75801">MECTNPAREPLSPLPKTQTRTTPARVRLSRNDGSRVANVYATSPLATLADFRKLMVAQLGEHGESLTFVVDGAPITEAQEQFEPFELGHDVTVLKAETNDVGDTNHKTEKSKAEKSDKKQKEKSEKKAKEDAASVGEQAGHFRVNRKQVKQVDCSGRPTGETEEVVEVTIVGAALKEALRRITQLSLFYEAEPTITAVALLPHIATIKEGTSSLPPPTRPGLSALACFLDAEFAATKAKVEAMLEKGVVSFDALWFLFPKSTKFVATVDECMIGSIVDEAHYSRSFFSNDFVVSAQLVRTNGRSITMVKRNFSIGSFRGTIPISDLALRPITDAEQAKLTARGRVFREHALGCHYLSYSGAGFRKSWFCTTRFKADGRVVVDGANFARFNPNYDMGMSNRRGDESSALGDAGIEDAMLWRCWHSLHGFSLSAKKWLELRVEGLNPVKFDDDAFGRLVLSEERKGLVRALVTQGGSSAGSNFNDIISGKGGGCIFLLHGTPGTGKTLTAEAIAELLHRPLYSVGVGELGVSCSELEEKLREILEVASAWDAVVLIDEADIFLERRSENDIHRNAMVGVFLRLLEYHQGVLFLTTNRVRSFDDAFHSRISVALRYEALGKPARAEVWANLLGAAGIGELDPSALADYELNGRQIKNTIRLAQSLAASEGVGVSAEHVARTVGVTAQFQKEMQGPEC</sequence>
<evidence type="ECO:0000259" key="2">
    <source>
        <dbReference type="SMART" id="SM00382"/>
    </source>
</evidence>
<feature type="domain" description="AAA+ ATPase" evidence="2">
    <location>
        <begin position="490"/>
        <end position="617"/>
    </location>
</feature>
<reference evidence="4" key="1">
    <citation type="journal article" date="2013" name="Nature">
        <title>Pan genome of the phytoplankton Emiliania underpins its global distribution.</title>
        <authorList>
            <person name="Read B.A."/>
            <person name="Kegel J."/>
            <person name="Klute M.J."/>
            <person name="Kuo A."/>
            <person name="Lefebvre S.C."/>
            <person name="Maumus F."/>
            <person name="Mayer C."/>
            <person name="Miller J."/>
            <person name="Monier A."/>
            <person name="Salamov A."/>
            <person name="Young J."/>
            <person name="Aguilar M."/>
            <person name="Claverie J.M."/>
            <person name="Frickenhaus S."/>
            <person name="Gonzalez K."/>
            <person name="Herman E.K."/>
            <person name="Lin Y.C."/>
            <person name="Napier J."/>
            <person name="Ogata H."/>
            <person name="Sarno A.F."/>
            <person name="Shmutz J."/>
            <person name="Schroeder D."/>
            <person name="de Vargas C."/>
            <person name="Verret F."/>
            <person name="von Dassow P."/>
            <person name="Valentin K."/>
            <person name="Van de Peer Y."/>
            <person name="Wheeler G."/>
            <person name="Dacks J.B."/>
            <person name="Delwiche C.F."/>
            <person name="Dyhrman S.T."/>
            <person name="Glockner G."/>
            <person name="John U."/>
            <person name="Richards T."/>
            <person name="Worden A.Z."/>
            <person name="Zhang X."/>
            <person name="Grigoriev I.V."/>
            <person name="Allen A.E."/>
            <person name="Bidle K."/>
            <person name="Borodovsky M."/>
            <person name="Bowler C."/>
            <person name="Brownlee C."/>
            <person name="Cock J.M."/>
            <person name="Elias M."/>
            <person name="Gladyshev V.N."/>
            <person name="Groth M."/>
            <person name="Guda C."/>
            <person name="Hadaegh A."/>
            <person name="Iglesias-Rodriguez M.D."/>
            <person name="Jenkins J."/>
            <person name="Jones B.M."/>
            <person name="Lawson T."/>
            <person name="Leese F."/>
            <person name="Lindquist E."/>
            <person name="Lobanov A."/>
            <person name="Lomsadze A."/>
            <person name="Malik S.B."/>
            <person name="Marsh M.E."/>
            <person name="Mackinder L."/>
            <person name="Mock T."/>
            <person name="Mueller-Roeber B."/>
            <person name="Pagarete A."/>
            <person name="Parker M."/>
            <person name="Probert I."/>
            <person name="Quesneville H."/>
            <person name="Raines C."/>
            <person name="Rensing S.A."/>
            <person name="Riano-Pachon D.M."/>
            <person name="Richier S."/>
            <person name="Rokitta S."/>
            <person name="Shiraiwa Y."/>
            <person name="Soanes D.M."/>
            <person name="van der Giezen M."/>
            <person name="Wahlund T.M."/>
            <person name="Williams B."/>
            <person name="Wilson W."/>
            <person name="Wolfe G."/>
            <person name="Wurch L.L."/>
        </authorList>
    </citation>
    <scope>NUCLEOTIDE SEQUENCE</scope>
</reference>
<proteinExistence type="predicted"/>
<dbReference type="GO" id="GO:0005524">
    <property type="term" value="F:ATP binding"/>
    <property type="evidence" value="ECO:0007669"/>
    <property type="project" value="InterPro"/>
</dbReference>
<organism evidence="3 4">
    <name type="scientific">Emiliania huxleyi (strain CCMP1516)</name>
    <dbReference type="NCBI Taxonomy" id="280463"/>
    <lineage>
        <taxon>Eukaryota</taxon>
        <taxon>Haptista</taxon>
        <taxon>Haptophyta</taxon>
        <taxon>Prymnesiophyceae</taxon>
        <taxon>Isochrysidales</taxon>
        <taxon>Noelaerhabdaceae</taxon>
        <taxon>Emiliania</taxon>
    </lineage>
</organism>
<evidence type="ECO:0000313" key="4">
    <source>
        <dbReference type="Proteomes" id="UP000013827"/>
    </source>
</evidence>
<accession>A0A0D3K6M3</accession>
<dbReference type="RefSeq" id="XP_005783837.1">
    <property type="nucleotide sequence ID" value="XM_005783780.1"/>
</dbReference>
<dbReference type="PaxDb" id="2903-EOD31408"/>
<dbReference type="PANTHER" id="PTHR46411">
    <property type="entry name" value="FAMILY ATPASE, PUTATIVE-RELATED"/>
    <property type="match status" value="1"/>
</dbReference>
<dbReference type="InterPro" id="IPR054289">
    <property type="entry name" value="DUF7025"/>
</dbReference>
<keyword evidence="4" id="KW-1185">Reference proteome</keyword>
<protein>
    <recommendedName>
        <fullName evidence="2">AAA+ ATPase domain-containing protein</fullName>
    </recommendedName>
</protein>
<evidence type="ECO:0000313" key="3">
    <source>
        <dbReference type="EnsemblProtists" id="EOD31408"/>
    </source>
</evidence>
<dbReference type="Gene3D" id="3.40.50.300">
    <property type="entry name" value="P-loop containing nucleotide triphosphate hydrolases"/>
    <property type="match status" value="1"/>
</dbReference>
<dbReference type="PANTHER" id="PTHR46411:SF3">
    <property type="entry name" value="AAA+ ATPASE DOMAIN-CONTAINING PROTEIN"/>
    <property type="match status" value="1"/>
</dbReference>
<dbReference type="Proteomes" id="UP000013827">
    <property type="component" value="Unassembled WGS sequence"/>
</dbReference>
<dbReference type="SUPFAM" id="SSF52540">
    <property type="entry name" value="P-loop containing nucleoside triphosphate hydrolases"/>
    <property type="match status" value="1"/>
</dbReference>
<dbReference type="eggNOG" id="ENOG502QQYE">
    <property type="taxonomic scope" value="Eukaryota"/>
</dbReference>
<dbReference type="GeneID" id="17276682"/>
<dbReference type="KEGG" id="ehx:EMIHUDRAFT_442264"/>
<feature type="compositionally biased region" description="Basic and acidic residues" evidence="1">
    <location>
        <begin position="103"/>
        <end position="132"/>
    </location>
</feature>
<evidence type="ECO:0000256" key="1">
    <source>
        <dbReference type="SAM" id="MobiDB-lite"/>
    </source>
</evidence>
<dbReference type="Pfam" id="PF00004">
    <property type="entry name" value="AAA"/>
    <property type="match status" value="1"/>
</dbReference>
<feature type="region of interest" description="Disordered" evidence="1">
    <location>
        <begin position="1"/>
        <end position="30"/>
    </location>
</feature>